<evidence type="ECO:0000256" key="1">
    <source>
        <dbReference type="ARBA" id="ARBA00005953"/>
    </source>
</evidence>
<dbReference type="PANTHER" id="PTHR31793">
    <property type="entry name" value="4-HYDROXYBENZOYL-COA THIOESTERASE FAMILY MEMBER"/>
    <property type="match status" value="1"/>
</dbReference>
<evidence type="ECO:0000313" key="4">
    <source>
        <dbReference type="Proteomes" id="UP000054935"/>
    </source>
</evidence>
<gene>
    <name evidence="3" type="primary">ybgC</name>
    <name evidence="3" type="ORF">TRN7648_01851</name>
</gene>
<dbReference type="EMBL" id="CYSE01000003">
    <property type="protein sequence ID" value="CUH78200.1"/>
    <property type="molecule type" value="Genomic_DNA"/>
</dbReference>
<comment type="similarity">
    <text evidence="1">Belongs to the 4-hydroxybenzoyl-CoA thioesterase family.</text>
</comment>
<protein>
    <submittedName>
        <fullName evidence="3">Acyl-CoA thioester hydrolase YbgC</fullName>
        <ecNumber evidence="3">3.1.2.-</ecNumber>
    </submittedName>
</protein>
<dbReference type="FunFam" id="3.10.129.10:FF:000004">
    <property type="entry name" value="Tol-pal system-associated acyl-CoA thioesterase"/>
    <property type="match status" value="1"/>
</dbReference>
<evidence type="ECO:0000256" key="2">
    <source>
        <dbReference type="ARBA" id="ARBA00022801"/>
    </source>
</evidence>
<dbReference type="InterPro" id="IPR050563">
    <property type="entry name" value="4-hydroxybenzoyl-CoA_TE"/>
</dbReference>
<dbReference type="OrthoDB" id="9808429at2"/>
<name>A0A0P1GSM4_9RHOB</name>
<dbReference type="EC" id="3.1.2.-" evidence="3"/>
<dbReference type="CDD" id="cd00586">
    <property type="entry name" value="4HBT"/>
    <property type="match status" value="1"/>
</dbReference>
<dbReference type="InterPro" id="IPR029069">
    <property type="entry name" value="HotDog_dom_sf"/>
</dbReference>
<sequence>MTTYSFPVRVYYEDTDMAGIVYHANYLKFIERARSEWVKEQGLDQNAMREEGIVFVVRKIDCDYLAPAKYDDELEVRTQVKSMTGVRLIMTQEVLRGEEILFRAEVTAVCATMDGHPSRLPAKLRQKVH</sequence>
<dbReference type="Proteomes" id="UP000054935">
    <property type="component" value="Unassembled WGS sequence"/>
</dbReference>
<dbReference type="InterPro" id="IPR008272">
    <property type="entry name" value="HB-CoA_thioesterase_AS"/>
</dbReference>
<dbReference type="Pfam" id="PF13279">
    <property type="entry name" value="4HBT_2"/>
    <property type="match status" value="1"/>
</dbReference>
<organism evidence="3 4">
    <name type="scientific">Tropicibacter naphthalenivorans</name>
    <dbReference type="NCBI Taxonomy" id="441103"/>
    <lineage>
        <taxon>Bacteria</taxon>
        <taxon>Pseudomonadati</taxon>
        <taxon>Pseudomonadota</taxon>
        <taxon>Alphaproteobacteria</taxon>
        <taxon>Rhodobacterales</taxon>
        <taxon>Roseobacteraceae</taxon>
        <taxon>Tropicibacter</taxon>
    </lineage>
</organism>
<dbReference type="STRING" id="441103.TRN7648_01851"/>
<dbReference type="NCBIfam" id="TIGR00051">
    <property type="entry name" value="YbgC/FadM family acyl-CoA thioesterase"/>
    <property type="match status" value="1"/>
</dbReference>
<dbReference type="InterPro" id="IPR014166">
    <property type="entry name" value="Tol-Pal_acyl-CoA_thioesterase"/>
</dbReference>
<dbReference type="SUPFAM" id="SSF54637">
    <property type="entry name" value="Thioesterase/thiol ester dehydrase-isomerase"/>
    <property type="match status" value="1"/>
</dbReference>
<proteinExistence type="inferred from homology"/>
<accession>A0A0P1GSM4</accession>
<dbReference type="InterPro" id="IPR006684">
    <property type="entry name" value="YbgC/YbaW"/>
</dbReference>
<evidence type="ECO:0000313" key="3">
    <source>
        <dbReference type="EMBL" id="CUH78200.1"/>
    </source>
</evidence>
<dbReference type="AlphaFoldDB" id="A0A0P1GSM4"/>
<keyword evidence="4" id="KW-1185">Reference proteome</keyword>
<dbReference type="RefSeq" id="WP_058247363.1">
    <property type="nucleotide sequence ID" value="NZ_CYSE01000003.1"/>
</dbReference>
<reference evidence="3 4" key="1">
    <citation type="submission" date="2015-09" db="EMBL/GenBank/DDBJ databases">
        <authorList>
            <consortium name="Swine Surveillance"/>
        </authorList>
    </citation>
    <scope>NUCLEOTIDE SEQUENCE [LARGE SCALE GENOMIC DNA]</scope>
    <source>
        <strain evidence="3 4">CECT 7648</strain>
    </source>
</reference>
<dbReference type="PIRSF" id="PIRSF003230">
    <property type="entry name" value="YbgC"/>
    <property type="match status" value="1"/>
</dbReference>
<keyword evidence="2 3" id="KW-0378">Hydrolase</keyword>
<dbReference type="GO" id="GO:0047617">
    <property type="term" value="F:fatty acyl-CoA hydrolase activity"/>
    <property type="evidence" value="ECO:0007669"/>
    <property type="project" value="TreeGrafter"/>
</dbReference>
<dbReference type="PROSITE" id="PS01328">
    <property type="entry name" value="4HBCOA_THIOESTERASE"/>
    <property type="match status" value="1"/>
</dbReference>
<dbReference type="PANTHER" id="PTHR31793:SF37">
    <property type="entry name" value="ACYL-COA THIOESTER HYDROLASE YBGC"/>
    <property type="match status" value="1"/>
</dbReference>
<dbReference type="NCBIfam" id="TIGR02799">
    <property type="entry name" value="thio_ybgC"/>
    <property type="match status" value="1"/>
</dbReference>
<dbReference type="Gene3D" id="3.10.129.10">
    <property type="entry name" value="Hotdog Thioesterase"/>
    <property type="match status" value="1"/>
</dbReference>